<dbReference type="EMBL" id="JAADJU010000008">
    <property type="protein sequence ID" value="NMP28404.1"/>
    <property type="molecule type" value="Genomic_DNA"/>
</dbReference>
<keyword evidence="4 6" id="KW-0732">Signal</keyword>
<accession>A0A848MQS1</accession>
<keyword evidence="3" id="KW-0812">Transmembrane</keyword>
<dbReference type="NCBIfam" id="TIGR01414">
    <property type="entry name" value="autotrans_barl"/>
    <property type="match status" value="1"/>
</dbReference>
<feature type="chain" id="PRO_5032273336" evidence="6">
    <location>
        <begin position="23"/>
        <end position="190"/>
    </location>
</feature>
<dbReference type="PANTHER" id="PTHR35892:SF2">
    <property type="entry name" value="OUTER MEMBRANE PROTEIN PAGN"/>
    <property type="match status" value="1"/>
</dbReference>
<proteinExistence type="predicted"/>
<name>A0A848MQS1_9GAMM</name>
<dbReference type="PRINTS" id="PR00316">
    <property type="entry name" value="ENTEROVIROMP"/>
</dbReference>
<dbReference type="Proteomes" id="UP000585363">
    <property type="component" value="Unassembled WGS sequence"/>
</dbReference>
<gene>
    <name evidence="7" type="ORF">GW590_16200</name>
</gene>
<evidence type="ECO:0000256" key="6">
    <source>
        <dbReference type="SAM" id="SignalP"/>
    </source>
</evidence>
<dbReference type="GO" id="GO:0019867">
    <property type="term" value="C:outer membrane"/>
    <property type="evidence" value="ECO:0007669"/>
    <property type="project" value="InterPro"/>
</dbReference>
<dbReference type="InterPro" id="IPR011250">
    <property type="entry name" value="OMP/PagP_B-barrel"/>
</dbReference>
<keyword evidence="5" id="KW-0472">Membrane</keyword>
<evidence type="ECO:0000256" key="4">
    <source>
        <dbReference type="ARBA" id="ARBA00022729"/>
    </source>
</evidence>
<dbReference type="InterPro" id="IPR000758">
    <property type="entry name" value="Enterovir_OMP"/>
</dbReference>
<organism evidence="7 8">
    <name type="scientific">Rouxiella aceris</name>
    <dbReference type="NCBI Taxonomy" id="2703884"/>
    <lineage>
        <taxon>Bacteria</taxon>
        <taxon>Pseudomonadati</taxon>
        <taxon>Pseudomonadota</taxon>
        <taxon>Gammaproteobacteria</taxon>
        <taxon>Enterobacterales</taxon>
        <taxon>Yersiniaceae</taxon>
        <taxon>Rouxiella</taxon>
    </lineage>
</organism>
<dbReference type="PROSITE" id="PS00694">
    <property type="entry name" value="ENT_VIR_OMP_1"/>
    <property type="match status" value="1"/>
</dbReference>
<dbReference type="Pfam" id="PF06316">
    <property type="entry name" value="Ail_Lom"/>
    <property type="match status" value="1"/>
</dbReference>
<feature type="signal peptide" evidence="6">
    <location>
        <begin position="1"/>
        <end position="22"/>
    </location>
</feature>
<dbReference type="SUPFAM" id="SSF56925">
    <property type="entry name" value="OMPA-like"/>
    <property type="match status" value="1"/>
</dbReference>
<comment type="subcellular location">
    <subcellularLocation>
        <location evidence="1">Membrane</location>
        <topology evidence="1">Multi-pass membrane protein</topology>
    </subcellularLocation>
</comment>
<dbReference type="RefSeq" id="WP_169404102.1">
    <property type="nucleotide sequence ID" value="NZ_JAADJU010000008.1"/>
</dbReference>
<evidence type="ECO:0000313" key="8">
    <source>
        <dbReference type="Proteomes" id="UP000585363"/>
    </source>
</evidence>
<evidence type="ECO:0000313" key="7">
    <source>
        <dbReference type="EMBL" id="NMP28404.1"/>
    </source>
</evidence>
<sequence>MKKLTAFALLIGSITLSPLAIASNSTVSLGYAHSDIKDVSGINGINMKYRYEWDSPLSIISSLTYMSGSKDFFDSTSTYNYRTTENFKYYSLSAGPAYRINQYVSLYGLIGLNYNKVDANFVQSGKGNNSTTLYQQNFNMRKTSVMYGFGVQVNPTKNLMLDLGYEGSRIKDDFKSYHINGFNIGVGYRF</sequence>
<dbReference type="PANTHER" id="PTHR35892">
    <property type="entry name" value="OUTER MEMBRANE PROTEIN PAGN-RELATED"/>
    <property type="match status" value="1"/>
</dbReference>
<comment type="caution">
    <text evidence="7">The sequence shown here is derived from an EMBL/GenBank/DDBJ whole genome shotgun (WGS) entry which is preliminary data.</text>
</comment>
<dbReference type="PROSITE" id="PS00695">
    <property type="entry name" value="ENT_VIR_OMP_2"/>
    <property type="match status" value="1"/>
</dbReference>
<evidence type="ECO:0000256" key="3">
    <source>
        <dbReference type="ARBA" id="ARBA00022692"/>
    </source>
</evidence>
<dbReference type="InterPro" id="IPR051723">
    <property type="entry name" value="Bact_OM_Invasion-Related"/>
</dbReference>
<evidence type="ECO:0000256" key="1">
    <source>
        <dbReference type="ARBA" id="ARBA00004141"/>
    </source>
</evidence>
<evidence type="ECO:0000256" key="5">
    <source>
        <dbReference type="ARBA" id="ARBA00023136"/>
    </source>
</evidence>
<dbReference type="AlphaFoldDB" id="A0A848MQS1"/>
<reference evidence="7 8" key="2">
    <citation type="submission" date="2020-06" db="EMBL/GenBank/DDBJ databases">
        <title>Polyphasic characterization of a Rahnella strain isolated from tree sap.</title>
        <authorList>
            <person name="Kim I.S."/>
        </authorList>
    </citation>
    <scope>NUCLEOTIDE SEQUENCE [LARGE SCALE GENOMIC DNA]</scope>
    <source>
        <strain evidence="7 8">SAP-1</strain>
    </source>
</reference>
<protein>
    <submittedName>
        <fullName evidence="7">Ail/Lom family outer membrane beta-barrel protein</fullName>
    </submittedName>
</protein>
<dbReference type="InterPro" id="IPR006315">
    <property type="entry name" value="OM_autotransptr_brl_dom"/>
</dbReference>
<evidence type="ECO:0000256" key="2">
    <source>
        <dbReference type="ARBA" id="ARBA00022452"/>
    </source>
</evidence>
<keyword evidence="8" id="KW-1185">Reference proteome</keyword>
<reference evidence="7 8" key="1">
    <citation type="submission" date="2020-01" db="EMBL/GenBank/DDBJ databases">
        <authorList>
            <person name="Lee S.D."/>
        </authorList>
    </citation>
    <scope>NUCLEOTIDE SEQUENCE [LARGE SCALE GENOMIC DNA]</scope>
    <source>
        <strain evidence="7 8">SAP-1</strain>
    </source>
</reference>
<keyword evidence="2" id="KW-1134">Transmembrane beta strand</keyword>
<dbReference type="Gene3D" id="2.40.160.20">
    <property type="match status" value="1"/>
</dbReference>
<dbReference type="GO" id="GO:0044384">
    <property type="term" value="C:host outer membrane"/>
    <property type="evidence" value="ECO:0007669"/>
    <property type="project" value="InterPro"/>
</dbReference>